<keyword evidence="3" id="KW-1185">Reference proteome</keyword>
<keyword evidence="1" id="KW-0175">Coiled coil</keyword>
<dbReference type="EMBL" id="BAABUJ010000020">
    <property type="protein sequence ID" value="GAA5801866.1"/>
    <property type="molecule type" value="Genomic_DNA"/>
</dbReference>
<evidence type="ECO:0000313" key="3">
    <source>
        <dbReference type="Proteomes" id="UP001476247"/>
    </source>
</evidence>
<sequence>MTGSNKPSQVKLAFYLKKRAELEAVLQIKQKTDELNKRSNNLNEAFKTLTEKFTNAFNRTPYLNLKSNY</sequence>
<reference evidence="2 3" key="1">
    <citation type="submission" date="2024-04" db="EMBL/GenBank/DDBJ databases">
        <title>genome sequences of Mucor flavus KT1a and Helicostylum pulchrum KT1b strains isolation_sourced from the surface of a dry-aged beef.</title>
        <authorList>
            <person name="Toyotome T."/>
            <person name="Hosono M."/>
            <person name="Torimaru M."/>
            <person name="Fukuda K."/>
            <person name="Mikami N."/>
        </authorList>
    </citation>
    <scope>NUCLEOTIDE SEQUENCE [LARGE SCALE GENOMIC DNA]</scope>
    <source>
        <strain evidence="2 3">KT1b</strain>
    </source>
</reference>
<gene>
    <name evidence="2" type="ORF">HPULCUR_007322</name>
</gene>
<feature type="coiled-coil region" evidence="1">
    <location>
        <begin position="25"/>
        <end position="52"/>
    </location>
</feature>
<evidence type="ECO:0000313" key="2">
    <source>
        <dbReference type="EMBL" id="GAA5801866.1"/>
    </source>
</evidence>
<protein>
    <submittedName>
        <fullName evidence="2">Uncharacterized protein</fullName>
    </submittedName>
</protein>
<proteinExistence type="predicted"/>
<dbReference type="Proteomes" id="UP001476247">
    <property type="component" value="Unassembled WGS sequence"/>
</dbReference>
<comment type="caution">
    <text evidence="2">The sequence shown here is derived from an EMBL/GenBank/DDBJ whole genome shotgun (WGS) entry which is preliminary data.</text>
</comment>
<organism evidence="2 3">
    <name type="scientific">Helicostylum pulchrum</name>
    <dbReference type="NCBI Taxonomy" id="562976"/>
    <lineage>
        <taxon>Eukaryota</taxon>
        <taxon>Fungi</taxon>
        <taxon>Fungi incertae sedis</taxon>
        <taxon>Mucoromycota</taxon>
        <taxon>Mucoromycotina</taxon>
        <taxon>Mucoromycetes</taxon>
        <taxon>Mucorales</taxon>
        <taxon>Mucorineae</taxon>
        <taxon>Mucoraceae</taxon>
        <taxon>Helicostylum</taxon>
    </lineage>
</organism>
<accession>A0ABP9Y4H6</accession>
<name>A0ABP9Y4H6_9FUNG</name>
<evidence type="ECO:0000256" key="1">
    <source>
        <dbReference type="SAM" id="Coils"/>
    </source>
</evidence>